<dbReference type="GO" id="GO:0005524">
    <property type="term" value="F:ATP binding"/>
    <property type="evidence" value="ECO:0007669"/>
    <property type="project" value="UniProtKB-KW"/>
</dbReference>
<accession>A0A241PXX5</accession>
<dbReference type="EMBL" id="CP022118">
    <property type="protein sequence ID" value="ASG19212.1"/>
    <property type="molecule type" value="Genomic_DNA"/>
</dbReference>
<geneLocation type="plasmid" evidence="5">
    <name>unnamed1</name>
</geneLocation>
<dbReference type="Pfam" id="PF00437">
    <property type="entry name" value="T2SSE"/>
    <property type="match status" value="1"/>
</dbReference>
<dbReference type="GO" id="GO:0003677">
    <property type="term" value="F:DNA binding"/>
    <property type="evidence" value="ECO:0007669"/>
    <property type="project" value="UniProtKB-KW"/>
</dbReference>
<dbReference type="Proteomes" id="UP000197157">
    <property type="component" value="Plasmid unnamed1"/>
</dbReference>
<feature type="domain" description="Bacterial type II secretion system protein E" evidence="4">
    <location>
        <begin position="112"/>
        <end position="479"/>
    </location>
</feature>
<sequence length="536" mass="60798">MDISLIENTNLSEPSEEDIERFFREYSEIITKKGGVVEADTDQRRICLMYSNGDFLVSPEQYTSPSVRFLKEICIRKGYKVNRTYGVSLKLIRLLYEIAERDLKKRGGNTSLPMERVVSNLLTECSYMHVSDLHIKVYEHEADIQIRRNGDLRLLKQIDAEEAHSILSTLYNAADEADATYRIHAYQSARIVASTSRINIPDSVQTIRLQFNPLGQGGRYMIARFLYSEKGNRNTVDPLSLGFHPIQCRQLAFLRGLPLGVNIVSGPTGSGKSTTLKVMLELLYKEKQKKINIISIEDPPEYEIEGTAQLPITNVDTEIERGAEYRKAITAALRSDPDVIMPGEARDSEVISLVFTAAMTGHQVWTSLHANSAMAIFDRLRDQGVDDFKLTDPELITGLLAQRLVKRLCPQCSLTLKRYLEVNELTEQIKSIIDGYEESVRFVNVSGCEYCNAGYTGRTVVAEIIIPDQQFLYLVIDGKRTEAADYWRDILHGLSIREHTWIKIIGGEIDVNDACQKISNLEGINDDRKKQLYQLR</sequence>
<evidence type="ECO:0000313" key="5">
    <source>
        <dbReference type="EMBL" id="ASG19212.1"/>
    </source>
</evidence>
<dbReference type="PANTHER" id="PTHR30258:SF3">
    <property type="entry name" value="SLL1921 PROTEIN"/>
    <property type="match status" value="1"/>
</dbReference>
<keyword evidence="5" id="KW-0238">DNA-binding</keyword>
<evidence type="ECO:0000256" key="3">
    <source>
        <dbReference type="ARBA" id="ARBA00022840"/>
    </source>
</evidence>
<evidence type="ECO:0000259" key="4">
    <source>
        <dbReference type="Pfam" id="PF00437"/>
    </source>
</evidence>
<dbReference type="Gene3D" id="3.30.450.90">
    <property type="match status" value="1"/>
</dbReference>
<protein>
    <submittedName>
        <fullName evidence="5">DNA-binding protein</fullName>
    </submittedName>
</protein>
<keyword evidence="5" id="KW-0614">Plasmid</keyword>
<dbReference type="GO" id="GO:0016887">
    <property type="term" value="F:ATP hydrolysis activity"/>
    <property type="evidence" value="ECO:0007669"/>
    <property type="project" value="TreeGrafter"/>
</dbReference>
<dbReference type="InterPro" id="IPR027417">
    <property type="entry name" value="P-loop_NTPase"/>
</dbReference>
<dbReference type="InterPro" id="IPR001482">
    <property type="entry name" value="T2SS/T4SS_dom"/>
</dbReference>
<comment type="similarity">
    <text evidence="1">Belongs to the GSP E family.</text>
</comment>
<evidence type="ECO:0000256" key="2">
    <source>
        <dbReference type="ARBA" id="ARBA00022741"/>
    </source>
</evidence>
<name>A0A241PXX5_SALET</name>
<evidence type="ECO:0000313" key="6">
    <source>
        <dbReference type="Proteomes" id="UP000197157"/>
    </source>
</evidence>
<dbReference type="GO" id="GO:0005886">
    <property type="term" value="C:plasma membrane"/>
    <property type="evidence" value="ECO:0007669"/>
    <property type="project" value="TreeGrafter"/>
</dbReference>
<reference evidence="5 6" key="1">
    <citation type="submission" date="2017-06" db="EMBL/GenBank/DDBJ databases">
        <title>Salmonella reference genomes for public health.</title>
        <authorList>
            <person name="Robertson J."/>
            <person name="Yoshida C."/>
            <person name="Gurnik S."/>
            <person name="Nash J."/>
        </authorList>
    </citation>
    <scope>NUCLEOTIDE SEQUENCE [LARGE SCALE GENOMIC DNA]</scope>
    <source>
        <strain evidence="5 6">S-1643</strain>
        <plasmid evidence="6">Plasmid unnamed1</plasmid>
    </source>
</reference>
<evidence type="ECO:0000256" key="1">
    <source>
        <dbReference type="ARBA" id="ARBA00006611"/>
    </source>
</evidence>
<keyword evidence="2" id="KW-0547">Nucleotide-binding</keyword>
<gene>
    <name evidence="5" type="ORF">LFZ25_25800</name>
</gene>
<proteinExistence type="inferred from homology"/>
<organism evidence="5 6">
    <name type="scientific">Salmonella enterica subsp. enterica serovar Macclesfield str. S-1643</name>
    <dbReference type="NCBI Taxonomy" id="1242107"/>
    <lineage>
        <taxon>Bacteria</taxon>
        <taxon>Pseudomonadati</taxon>
        <taxon>Pseudomonadota</taxon>
        <taxon>Gammaproteobacteria</taxon>
        <taxon>Enterobacterales</taxon>
        <taxon>Enterobacteriaceae</taxon>
        <taxon>Salmonella</taxon>
    </lineage>
</organism>
<dbReference type="SUPFAM" id="SSF52540">
    <property type="entry name" value="P-loop containing nucleoside triphosphate hydrolases"/>
    <property type="match status" value="1"/>
</dbReference>
<keyword evidence="3" id="KW-0067">ATP-binding</keyword>
<dbReference type="PANTHER" id="PTHR30258">
    <property type="entry name" value="TYPE II SECRETION SYSTEM PROTEIN GSPE-RELATED"/>
    <property type="match status" value="1"/>
</dbReference>
<dbReference type="Gene3D" id="3.40.50.300">
    <property type="entry name" value="P-loop containing nucleotide triphosphate hydrolases"/>
    <property type="match status" value="1"/>
</dbReference>
<dbReference type="RefSeq" id="WP_088731592.1">
    <property type="nucleotide sequence ID" value="NZ_CP022118.1"/>
</dbReference>
<dbReference type="AlphaFoldDB" id="A0A241PXX5"/>